<reference evidence="2 3" key="1">
    <citation type="submission" date="2017-06" db="EMBL/GenBank/DDBJ databases">
        <authorList>
            <person name="Kim H.J."/>
            <person name="Triplett B.A."/>
        </authorList>
    </citation>
    <scope>NUCLEOTIDE SEQUENCE [LARGE SCALE GENOMIC DNA]</scope>
    <source>
        <strain evidence="2 3">DSM 43151</strain>
    </source>
</reference>
<evidence type="ECO:0000313" key="3">
    <source>
        <dbReference type="Proteomes" id="UP000198415"/>
    </source>
</evidence>
<evidence type="ECO:0000313" key="2">
    <source>
        <dbReference type="EMBL" id="SNR40286.1"/>
    </source>
</evidence>
<keyword evidence="1" id="KW-0812">Transmembrane</keyword>
<keyword evidence="3" id="KW-1185">Reference proteome</keyword>
<name>A0A238W186_9ACTN</name>
<evidence type="ECO:0000256" key="1">
    <source>
        <dbReference type="SAM" id="Phobius"/>
    </source>
</evidence>
<accession>A0A238W186</accession>
<gene>
    <name evidence="2" type="ORF">SAMN06264365_10272</name>
</gene>
<keyword evidence="1" id="KW-1133">Transmembrane helix</keyword>
<dbReference type="EMBL" id="FZNR01000002">
    <property type="protein sequence ID" value="SNR40286.1"/>
    <property type="molecule type" value="Genomic_DNA"/>
</dbReference>
<protein>
    <submittedName>
        <fullName evidence="2">Uncharacterized protein</fullName>
    </submittedName>
</protein>
<dbReference type="Proteomes" id="UP000198415">
    <property type="component" value="Unassembled WGS sequence"/>
</dbReference>
<organism evidence="2 3">
    <name type="scientific">Actinoplanes regularis</name>
    <dbReference type="NCBI Taxonomy" id="52697"/>
    <lineage>
        <taxon>Bacteria</taxon>
        <taxon>Bacillati</taxon>
        <taxon>Actinomycetota</taxon>
        <taxon>Actinomycetes</taxon>
        <taxon>Micromonosporales</taxon>
        <taxon>Micromonosporaceae</taxon>
        <taxon>Actinoplanes</taxon>
    </lineage>
</organism>
<dbReference type="RefSeq" id="WP_089291933.1">
    <property type="nucleotide sequence ID" value="NZ_BOMU01000034.1"/>
</dbReference>
<feature type="transmembrane region" description="Helical" evidence="1">
    <location>
        <begin position="59"/>
        <end position="79"/>
    </location>
</feature>
<dbReference type="AlphaFoldDB" id="A0A238W186"/>
<keyword evidence="1" id="KW-0472">Membrane</keyword>
<sequence>MTVTAPPIMLCRQKIADAHWLLWLPAHLGPYYAFNLAFITAGTYLDSRGMSLKLSALEALVGLLWTLPLTLPAILVNFSLMRLLADVSPRWFRIAAVTFVGAPLPLLAWYSQMDLIGYVAAAHVATALILVHPGRKLR</sequence>
<feature type="transmembrane region" description="Helical" evidence="1">
    <location>
        <begin position="115"/>
        <end position="132"/>
    </location>
</feature>
<feature type="transmembrane region" description="Helical" evidence="1">
    <location>
        <begin position="91"/>
        <end position="109"/>
    </location>
</feature>
<proteinExistence type="predicted"/>
<feature type="transmembrane region" description="Helical" evidence="1">
    <location>
        <begin position="20"/>
        <end position="39"/>
    </location>
</feature>